<name>A0ABX7R3I6_9GAMM</name>
<evidence type="ECO:0000313" key="1">
    <source>
        <dbReference type="EMBL" id="QSX37385.1"/>
    </source>
</evidence>
<keyword evidence="2" id="KW-1185">Reference proteome</keyword>
<protein>
    <submittedName>
        <fullName evidence="1">Uncharacterized protein</fullName>
    </submittedName>
</protein>
<evidence type="ECO:0000313" key="2">
    <source>
        <dbReference type="Proteomes" id="UP000663207"/>
    </source>
</evidence>
<gene>
    <name evidence="1" type="ORF">JYB85_00560</name>
</gene>
<sequence length="362" mass="39987">MKTKQGQDLNKDLKLMFIPVSSPEGMGEYMRSLILAQALADRFPRARIEFLLNRHAPYTAECPFPVTLLDSSPTRATAAVNDAIENMVPDLVVFDASGRKKQLECAQEVGAAVVFISQHKRKRRRGLRIGRAKVTDLHLVAQPEFIIGPLGWLERLKCAWFKLPRPKNIGAVFFPPTPDRQERLLAELGLERGNFLLFSAGSGGHKWNQGLATDRFLDAAKEANQKTAMPCLLVLGPNYPGETPDVEGVHCLRSMTPMDFVNVLDAATAAVLGGGDTLLQAIALGKPTLAVPVSKDQPARIRRCVEQGLVLSASLPTLVAAAHNFVTEERQRVLRHKLMQQTQENGLHLAMKHMITLIEDRL</sequence>
<reference evidence="1 2" key="1">
    <citation type="submission" date="2021-03" db="EMBL/GenBank/DDBJ databases">
        <title>Novel species identification of genus Shewanella.</title>
        <authorList>
            <person name="Liu G."/>
            <person name="Zhang Q."/>
        </authorList>
    </citation>
    <scope>NUCLEOTIDE SEQUENCE [LARGE SCALE GENOMIC DNA]</scope>
    <source>
        <strain evidence="1 2">FJAT-52962</strain>
    </source>
</reference>
<dbReference type="Gene3D" id="3.40.50.2000">
    <property type="entry name" value="Glycogen Phosphorylase B"/>
    <property type="match status" value="1"/>
</dbReference>
<organism evidence="1 2">
    <name type="scientific">Shewanella sedimentimangrovi</name>
    <dbReference type="NCBI Taxonomy" id="2814293"/>
    <lineage>
        <taxon>Bacteria</taxon>
        <taxon>Pseudomonadati</taxon>
        <taxon>Pseudomonadota</taxon>
        <taxon>Gammaproteobacteria</taxon>
        <taxon>Alteromonadales</taxon>
        <taxon>Shewanellaceae</taxon>
        <taxon>Shewanella</taxon>
    </lineage>
</organism>
<dbReference type="SUPFAM" id="SSF53756">
    <property type="entry name" value="UDP-Glycosyltransferase/glycogen phosphorylase"/>
    <property type="match status" value="1"/>
</dbReference>
<proteinExistence type="predicted"/>
<dbReference type="Proteomes" id="UP000663207">
    <property type="component" value="Chromosome"/>
</dbReference>
<dbReference type="EMBL" id="CP071502">
    <property type="protein sequence ID" value="QSX37385.1"/>
    <property type="molecule type" value="Genomic_DNA"/>
</dbReference>
<accession>A0ABX7R3I6</accession>